<evidence type="ECO:0000256" key="2">
    <source>
        <dbReference type="ARBA" id="ARBA00022692"/>
    </source>
</evidence>
<evidence type="ECO:0008006" key="8">
    <source>
        <dbReference type="Google" id="ProtNLM"/>
    </source>
</evidence>
<keyword evidence="7" id="KW-1185">Reference proteome</keyword>
<evidence type="ECO:0000256" key="4">
    <source>
        <dbReference type="ARBA" id="ARBA00023136"/>
    </source>
</evidence>
<dbReference type="InterPro" id="IPR019133">
    <property type="entry name" value="MIC60"/>
</dbReference>
<dbReference type="Proteomes" id="UP001320715">
    <property type="component" value="Unassembled WGS sequence"/>
</dbReference>
<keyword evidence="4" id="KW-0472">Membrane</keyword>
<protein>
    <recommendedName>
        <fullName evidence="8">Mitochondrial inner membrane protein</fullName>
    </recommendedName>
</protein>
<evidence type="ECO:0000256" key="5">
    <source>
        <dbReference type="SAM" id="MobiDB-lite"/>
    </source>
</evidence>
<keyword evidence="3" id="KW-1133">Transmembrane helix</keyword>
<organism evidence="6 7">
    <name type="scientific">Hoeflea alexandrii</name>
    <dbReference type="NCBI Taxonomy" id="288436"/>
    <lineage>
        <taxon>Bacteria</taxon>
        <taxon>Pseudomonadati</taxon>
        <taxon>Pseudomonadota</taxon>
        <taxon>Alphaproteobacteria</taxon>
        <taxon>Hyphomicrobiales</taxon>
        <taxon>Rhizobiaceae</taxon>
        <taxon>Hoeflea</taxon>
    </lineage>
</organism>
<keyword evidence="2" id="KW-0812">Transmembrane</keyword>
<feature type="region of interest" description="Disordered" evidence="5">
    <location>
        <begin position="1"/>
        <end position="158"/>
    </location>
</feature>
<feature type="compositionally biased region" description="Basic and acidic residues" evidence="5">
    <location>
        <begin position="121"/>
        <end position="133"/>
    </location>
</feature>
<feature type="compositionally biased region" description="Polar residues" evidence="5">
    <location>
        <begin position="81"/>
        <end position="94"/>
    </location>
</feature>
<accession>A0ABT1CR99</accession>
<comment type="caution">
    <text evidence="6">The sequence shown here is derived from an EMBL/GenBank/DDBJ whole genome shotgun (WGS) entry which is preliminary data.</text>
</comment>
<evidence type="ECO:0000313" key="6">
    <source>
        <dbReference type="EMBL" id="MCO6408738.1"/>
    </source>
</evidence>
<evidence type="ECO:0000256" key="3">
    <source>
        <dbReference type="ARBA" id="ARBA00022989"/>
    </source>
</evidence>
<dbReference type="EMBL" id="JAAAML010000002">
    <property type="protein sequence ID" value="MCO6408738.1"/>
    <property type="molecule type" value="Genomic_DNA"/>
</dbReference>
<gene>
    <name evidence="6" type="ORF">GTW23_11180</name>
</gene>
<proteinExistence type="predicted"/>
<feature type="compositionally biased region" description="Low complexity" evidence="5">
    <location>
        <begin position="107"/>
        <end position="120"/>
    </location>
</feature>
<evidence type="ECO:0000256" key="1">
    <source>
        <dbReference type="ARBA" id="ARBA00004370"/>
    </source>
</evidence>
<comment type="subcellular location">
    <subcellularLocation>
        <location evidence="1">Membrane</location>
    </subcellularLocation>
</comment>
<reference evidence="6 7" key="1">
    <citation type="submission" date="2020-01" db="EMBL/GenBank/DDBJ databases">
        <title>Genomes of bacteria type strains.</title>
        <authorList>
            <person name="Chen J."/>
            <person name="Zhu S."/>
            <person name="Yang J."/>
        </authorList>
    </citation>
    <scope>NUCLEOTIDE SEQUENCE [LARGE SCALE GENOMIC DNA]</scope>
    <source>
        <strain evidence="6 7">DSM 16655</strain>
    </source>
</reference>
<sequence>MSKGPTPRHSKSPKPVTIDLDATDVTPKSEEPKAKSSATGPSVARTPDPAQPEKTEAGKTESGNTGSGITGSKSAEAAGPATSSASAKTDSPSKTAPDPKIGSKPEAATQAGATTGSAKASDPKDAKTEDSKPKPAGGATASAAGAKPAAAPARSGGGLGMVVSGVLGAVIALGGAYALQAGGFLPAPGVGSSDPVAPVVSQVDTLSDRLDALTQQVSESGSQSGSAIPVEVTDRLDRLEADLAEAGTSSGGESGDPAVLAALEDRLAGLEGRIAGLGDGNTAGADPELAAQMNELRAAQGGLQAAIAELQSSADMLTGKITDLEQGQQELSTQLDAPSRQIDLARAIAAAGLKSAIDRGGSFMSELEAFASVAPEDPAVAELRDLAARGVPSRATLVAGFSDAASEAIAAADPGDPEAGLVDRLMSSAMSVVKVRRVGDVEGDSAEAIVARAEARLLNGDLDAALAEWNTLPEASRAATADYSDALAARARSEKLIAAAMAPSAGSAASSSAAPAN</sequence>
<feature type="compositionally biased region" description="Low complexity" evidence="5">
    <location>
        <begin position="134"/>
        <end position="154"/>
    </location>
</feature>
<dbReference type="Pfam" id="PF09731">
    <property type="entry name" value="Mitofilin"/>
    <property type="match status" value="1"/>
</dbReference>
<feature type="compositionally biased region" description="Basic residues" evidence="5">
    <location>
        <begin position="1"/>
        <end position="12"/>
    </location>
</feature>
<name>A0ABT1CR99_9HYPH</name>
<evidence type="ECO:0000313" key="7">
    <source>
        <dbReference type="Proteomes" id="UP001320715"/>
    </source>
</evidence>
<dbReference type="RefSeq" id="WP_252915838.1">
    <property type="nucleotide sequence ID" value="NZ_JAAAML010000002.1"/>
</dbReference>